<dbReference type="PROSITE" id="PS51257">
    <property type="entry name" value="PROKAR_LIPOPROTEIN"/>
    <property type="match status" value="1"/>
</dbReference>
<organism evidence="5 6">
    <name type="scientific">Piscinibacter gummiphilus</name>
    <dbReference type="NCBI Taxonomy" id="946333"/>
    <lineage>
        <taxon>Bacteria</taxon>
        <taxon>Pseudomonadati</taxon>
        <taxon>Pseudomonadota</taxon>
        <taxon>Betaproteobacteria</taxon>
        <taxon>Burkholderiales</taxon>
        <taxon>Sphaerotilaceae</taxon>
        <taxon>Piscinibacter</taxon>
    </lineage>
</organism>
<dbReference type="RefSeq" id="WP_316699899.1">
    <property type="nucleotide sequence ID" value="NZ_CP136336.1"/>
</dbReference>
<keyword evidence="2" id="KW-0378">Hydrolase</keyword>
<dbReference type="PROSITE" id="PS51635">
    <property type="entry name" value="PNPLA"/>
    <property type="match status" value="1"/>
</dbReference>
<feature type="domain" description="PNPLA" evidence="4">
    <location>
        <begin position="63"/>
        <end position="375"/>
    </location>
</feature>
<reference evidence="5 6" key="1">
    <citation type="submission" date="2023-10" db="EMBL/GenBank/DDBJ databases">
        <title>Bacteria for the degradation of biodegradable plastic PBAT(Polybutylene adipate terephthalate).</title>
        <authorList>
            <person name="Weon H.-Y."/>
            <person name="Yeon J."/>
        </authorList>
    </citation>
    <scope>NUCLEOTIDE SEQUENCE [LARGE SCALE GENOMIC DNA]</scope>
    <source>
        <strain evidence="5 6">SBD 7-3</strain>
    </source>
</reference>
<dbReference type="Gene3D" id="3.40.1090.10">
    <property type="entry name" value="Cytosolic phospholipase A2 catalytic domain"/>
    <property type="match status" value="2"/>
</dbReference>
<accession>A0ABZ0CWA6</accession>
<dbReference type="SUPFAM" id="SSF52151">
    <property type="entry name" value="FabD/lysophospholipase-like"/>
    <property type="match status" value="1"/>
</dbReference>
<name>A0ABZ0CWA6_9BURK</name>
<evidence type="ECO:0000313" key="5">
    <source>
        <dbReference type="EMBL" id="WOB07227.1"/>
    </source>
</evidence>
<evidence type="ECO:0000259" key="4">
    <source>
        <dbReference type="PROSITE" id="PS51635"/>
    </source>
</evidence>
<dbReference type="Pfam" id="PF01734">
    <property type="entry name" value="Patatin"/>
    <property type="match status" value="1"/>
</dbReference>
<evidence type="ECO:0000256" key="2">
    <source>
        <dbReference type="PROSITE-ProRule" id="PRU01161"/>
    </source>
</evidence>
<evidence type="ECO:0000313" key="6">
    <source>
        <dbReference type="Proteomes" id="UP001303946"/>
    </source>
</evidence>
<feature type="active site" description="Nucleophile" evidence="2">
    <location>
        <position position="103"/>
    </location>
</feature>
<comment type="caution">
    <text evidence="2">Lacks conserved residue(s) required for the propagation of feature annotation.</text>
</comment>
<dbReference type="InterPro" id="IPR016035">
    <property type="entry name" value="Acyl_Trfase/lysoPLipase"/>
</dbReference>
<keyword evidence="2" id="KW-0442">Lipid degradation</keyword>
<feature type="short sequence motif" description="DGA/G" evidence="2">
    <location>
        <begin position="362"/>
        <end position="364"/>
    </location>
</feature>
<keyword evidence="3" id="KW-0732">Signal</keyword>
<dbReference type="InterPro" id="IPR002641">
    <property type="entry name" value="PNPLA_dom"/>
</dbReference>
<dbReference type="Proteomes" id="UP001303946">
    <property type="component" value="Chromosome"/>
</dbReference>
<feature type="active site" description="Proton acceptor" evidence="2">
    <location>
        <position position="362"/>
    </location>
</feature>
<dbReference type="EMBL" id="CP136336">
    <property type="protein sequence ID" value="WOB07227.1"/>
    <property type="molecule type" value="Genomic_DNA"/>
</dbReference>
<feature type="signal peptide" evidence="3">
    <location>
        <begin position="1"/>
        <end position="21"/>
    </location>
</feature>
<evidence type="ECO:0000256" key="3">
    <source>
        <dbReference type="SAM" id="SignalP"/>
    </source>
</evidence>
<protein>
    <submittedName>
        <fullName evidence="5">Patatin-like phospholipase family protein</fullName>
    </submittedName>
</protein>
<sequence>MECRLLHLGAHIAAATLLAMAGGCATFSHTNQPLRAQGEPPAPTRASFQLDGARGNPKVLMFLALSGGGSRAAYLSAATMLKLQTLYPEVDLLDEVDVLSSVSGGSITAALYAASRDASLTSPPLAAVLPPLIAGTPLGQQIRLDTARHTLHCNAPLSARDLALLQAKLPTHAKALRRLDTLCRQAPLKQLRDWEADSVLGLTQRNYLLRWFGNWLWPQNIARCWFTAYDRGDIMAQTLGDNLYGTRLLGGDLRFDELNPTRPFLLVNATTATDQSGPGLAVDEYAFGSVFTFTDEDFRDRLNSDLGRYSLARAVMASSSFPLVFPNHTLQDYRPGALDTYCEKNRDDELKCTDRQYLHVFDGGNSDNLGLKSVKRALFQLEAQGRLDDYDRIVVVLVDAFTRPRGASRLNPDPRGTLGLLLDANVSDAVDALLQNNRGRLIGEFNGARLRWNDGSCEPETRELPSALCRALNDRGRPTLDLSQRLVFYHFGFDDLEAVDRAHAGLKRKLDTIPTSFKLADGDARLLDEAVDIVISPANPCLQQIRSLVLADSATPEAVAHARQVCRRIEGPEVLGR</sequence>
<keyword evidence="1 2" id="KW-0443">Lipid metabolism</keyword>
<evidence type="ECO:0000256" key="1">
    <source>
        <dbReference type="ARBA" id="ARBA00023098"/>
    </source>
</evidence>
<feature type="chain" id="PRO_5045427280" evidence="3">
    <location>
        <begin position="22"/>
        <end position="577"/>
    </location>
</feature>
<gene>
    <name evidence="5" type="ORF">RXV79_20195</name>
</gene>
<keyword evidence="6" id="KW-1185">Reference proteome</keyword>
<proteinExistence type="predicted"/>